<gene>
    <name evidence="2" type="ORF">HDC08318</name>
</gene>
<accession>Q6ILU4</accession>
<dbReference type="EMBL" id="BK001922">
    <property type="protein sequence ID" value="DAA02768.1"/>
    <property type="molecule type" value="Genomic_DNA"/>
</dbReference>
<evidence type="ECO:0000256" key="1">
    <source>
        <dbReference type="SAM" id="SignalP"/>
    </source>
</evidence>
<proteinExistence type="predicted"/>
<organism evidence="2">
    <name type="scientific">Drosophila melanogaster</name>
    <name type="common">Fruit fly</name>
    <dbReference type="NCBI Taxonomy" id="7227"/>
    <lineage>
        <taxon>Eukaryota</taxon>
        <taxon>Metazoa</taxon>
        <taxon>Ecdysozoa</taxon>
        <taxon>Arthropoda</taxon>
        <taxon>Hexapoda</taxon>
        <taxon>Insecta</taxon>
        <taxon>Pterygota</taxon>
        <taxon>Neoptera</taxon>
        <taxon>Endopterygota</taxon>
        <taxon>Diptera</taxon>
        <taxon>Brachycera</taxon>
        <taxon>Muscomorpha</taxon>
        <taxon>Ephydroidea</taxon>
        <taxon>Drosophilidae</taxon>
        <taxon>Drosophila</taxon>
        <taxon>Sophophora</taxon>
    </lineage>
</organism>
<dbReference type="AlphaFoldDB" id="Q6ILU4"/>
<feature type="chain" id="PRO_5004274588" evidence="1">
    <location>
        <begin position="29"/>
        <end position="191"/>
    </location>
</feature>
<reference evidence="2" key="1">
    <citation type="journal article" date="2003" name="Genome Biol.">
        <title>An integrated gene annotation and transcriptional profiling approach towards the full gene content of the Drosophila genome.</title>
        <authorList>
            <person name="Hild M."/>
            <person name="Beckmann B."/>
            <person name="Haas S.A."/>
            <person name="Koch B."/>
            <person name="Solovyev V."/>
            <person name="Busold C."/>
            <person name="Fellenberg K."/>
            <person name="Boutros M."/>
            <person name="Vingron M."/>
            <person name="Sauer F."/>
            <person name="Hoheisel J.D."/>
            <person name="Paro R."/>
        </authorList>
    </citation>
    <scope>NUCLEOTIDE SEQUENCE</scope>
</reference>
<name>Q6ILU4_DROME</name>
<protein>
    <submittedName>
        <fullName evidence="2">HDC08318</fullName>
    </submittedName>
</protein>
<evidence type="ECO:0000313" key="2">
    <source>
        <dbReference type="EMBL" id="DAA02768.1"/>
    </source>
</evidence>
<keyword evidence="1" id="KW-0732">Signal</keyword>
<feature type="signal peptide" evidence="1">
    <location>
        <begin position="1"/>
        <end position="28"/>
    </location>
</feature>
<sequence length="191" mass="21617">MGLLLLLLLLQLLLLLLLRLLLLMGNHQQHVHLHHGQRDRASFLVYHAVHLAFVWESGQDEEEMLTTSNAYAGSQLRIWIRIQRVWELAVQHDECPIPAPSFLLSTYKWSLSPGNRDSDTYAISIGRVPAGRVVLVGILAQDFCAPQNQLKCQAAMCSNRNDFDYGFCNLDTGNWTLGTGFSRFWIVNAKA</sequence>